<dbReference type="AlphaFoldDB" id="A0A2M9FXW9"/>
<evidence type="ECO:0000256" key="1">
    <source>
        <dbReference type="SAM" id="MobiDB-lite"/>
    </source>
</evidence>
<protein>
    <submittedName>
        <fullName evidence="3">ATP-dependent endonuclease</fullName>
    </submittedName>
</protein>
<dbReference type="SUPFAM" id="SSF52540">
    <property type="entry name" value="P-loop containing nucleoside triphosphate hydrolases"/>
    <property type="match status" value="1"/>
</dbReference>
<dbReference type="RefSeq" id="WP_109794759.1">
    <property type="nucleotide sequence ID" value="NZ_PHIG01000047.1"/>
</dbReference>
<dbReference type="CDD" id="cd01026">
    <property type="entry name" value="TOPRIM_OLD"/>
    <property type="match status" value="1"/>
</dbReference>
<feature type="domain" description="Endonuclease GajA/Old nuclease/RecF-like AAA" evidence="2">
    <location>
        <begin position="237"/>
        <end position="325"/>
    </location>
</feature>
<dbReference type="Gene3D" id="3.40.50.300">
    <property type="entry name" value="P-loop containing nucleotide triphosphate hydrolases"/>
    <property type="match status" value="1"/>
</dbReference>
<dbReference type="OrthoDB" id="9816534at2"/>
<keyword evidence="4" id="KW-1185">Reference proteome</keyword>
<dbReference type="Proteomes" id="UP000229498">
    <property type="component" value="Unassembled WGS sequence"/>
</dbReference>
<gene>
    <name evidence="3" type="ORF">CVT23_18245</name>
</gene>
<dbReference type="InterPro" id="IPR041685">
    <property type="entry name" value="AAA_GajA/Old/RecF-like"/>
</dbReference>
<evidence type="ECO:0000313" key="3">
    <source>
        <dbReference type="EMBL" id="PJK28312.1"/>
    </source>
</evidence>
<keyword evidence="3" id="KW-0378">Hydrolase</keyword>
<reference evidence="3 4" key="1">
    <citation type="submission" date="2017-11" db="EMBL/GenBank/DDBJ databases">
        <title>Draft genome sequence of Rhizobiales bacterium SY3-13.</title>
        <authorList>
            <person name="Sun C."/>
        </authorList>
    </citation>
    <scope>NUCLEOTIDE SEQUENCE [LARGE SCALE GENOMIC DNA]</scope>
    <source>
        <strain evidence="3 4">SY3-13</strain>
    </source>
</reference>
<accession>A0A2M9FXW9</accession>
<dbReference type="PANTHER" id="PTHR43581">
    <property type="entry name" value="ATP/GTP PHOSPHATASE"/>
    <property type="match status" value="1"/>
</dbReference>
<evidence type="ECO:0000259" key="2">
    <source>
        <dbReference type="Pfam" id="PF13175"/>
    </source>
</evidence>
<dbReference type="InterPro" id="IPR051396">
    <property type="entry name" value="Bact_Antivir_Def_Nuclease"/>
</dbReference>
<sequence>MYLQNVKLANFRSFDQCEIELQKDLTVFVGENNGGKSNAIDSIRLVTAPLGGRREIYCETTDVRFQSANDQFELEAHFSDLSTGQQGRFISAATNATLSRASFGLRFDGSQDGARPVFWAGKEGNAPEPGCHDMVRHVYLPPLRDAKRALASGNPTRIMALLKHFLGDTTPNDLAKELARTQAHDVLTKVDSAVEKGLTELTSGIRRQTASLGFATDEALIEIARDLRFKLADHGVNPEDLRYSGLGYANLLFMAITAVELEEVRTADLTLFLVEEPESHLHPQLQAAVLGFLRDRAEDSRKHAPADHGPAGELQVVVATHSPNLSAWVSSDRLVVFRSHMAEAGEVSEGDVPAEPYAADATVFEKAQRPDYSATEDDEAESIPATGTAALPLRRSTHCIALARMDLDLLERRKVDRYLDVTRAALLFGGRVFLVEGIAEALLLPAIAEHRTLKGQPDKLRLFRSTVFVPIDGVDFSPYATLLLTAVNDVRVADQVVIMTDGDKGIGAEEEKQEEAVKTQDGGGDDGEPRQASFEPDPLPAATGEEEMPPTSPAIPGERRKAELKALAKRLGAEQHLAVLTSTYSLETELLEAGNEAILRKAYLTLHQRSASKWDSAVALSGDERATAIHDIFKTTRKGDFAQVLARLIEDGEDFSVPRYIADAIEAVVVP</sequence>
<feature type="region of interest" description="Disordered" evidence="1">
    <location>
        <begin position="504"/>
        <end position="557"/>
    </location>
</feature>
<feature type="domain" description="Endonuclease GajA/Old nuclease/RecF-like AAA" evidence="2">
    <location>
        <begin position="1"/>
        <end position="49"/>
    </location>
</feature>
<organism evidence="3 4">
    <name type="scientific">Minwuia thermotolerans</name>
    <dbReference type="NCBI Taxonomy" id="2056226"/>
    <lineage>
        <taxon>Bacteria</taxon>
        <taxon>Pseudomonadati</taxon>
        <taxon>Pseudomonadota</taxon>
        <taxon>Alphaproteobacteria</taxon>
        <taxon>Minwuiales</taxon>
        <taxon>Minwuiaceae</taxon>
        <taxon>Minwuia</taxon>
    </lineage>
</organism>
<dbReference type="GO" id="GO:0004519">
    <property type="term" value="F:endonuclease activity"/>
    <property type="evidence" value="ECO:0007669"/>
    <property type="project" value="UniProtKB-KW"/>
</dbReference>
<feature type="compositionally biased region" description="Basic and acidic residues" evidence="1">
    <location>
        <begin position="504"/>
        <end position="518"/>
    </location>
</feature>
<dbReference type="Pfam" id="PF13175">
    <property type="entry name" value="AAA_15"/>
    <property type="match status" value="2"/>
</dbReference>
<keyword evidence="3" id="KW-0255">Endonuclease</keyword>
<comment type="caution">
    <text evidence="3">The sequence shown here is derived from an EMBL/GenBank/DDBJ whole genome shotgun (WGS) entry which is preliminary data.</text>
</comment>
<proteinExistence type="predicted"/>
<evidence type="ECO:0000313" key="4">
    <source>
        <dbReference type="Proteomes" id="UP000229498"/>
    </source>
</evidence>
<dbReference type="PANTHER" id="PTHR43581:SF4">
    <property type="entry name" value="ATP_GTP PHOSPHATASE"/>
    <property type="match status" value="1"/>
</dbReference>
<keyword evidence="3" id="KW-0540">Nuclease</keyword>
<dbReference type="EMBL" id="PHIG01000047">
    <property type="protein sequence ID" value="PJK28312.1"/>
    <property type="molecule type" value="Genomic_DNA"/>
</dbReference>
<dbReference type="InterPro" id="IPR027417">
    <property type="entry name" value="P-loop_NTPase"/>
</dbReference>
<dbReference type="InterPro" id="IPR034139">
    <property type="entry name" value="TOPRIM_OLD"/>
</dbReference>
<name>A0A2M9FXW9_9PROT</name>